<reference evidence="1" key="1">
    <citation type="journal article" date="2021" name="Nat. Commun.">
        <title>Genetic determinants of endophytism in the Arabidopsis root mycobiome.</title>
        <authorList>
            <person name="Mesny F."/>
            <person name="Miyauchi S."/>
            <person name="Thiergart T."/>
            <person name="Pickel B."/>
            <person name="Atanasova L."/>
            <person name="Karlsson M."/>
            <person name="Huettel B."/>
            <person name="Barry K.W."/>
            <person name="Haridas S."/>
            <person name="Chen C."/>
            <person name="Bauer D."/>
            <person name="Andreopoulos W."/>
            <person name="Pangilinan J."/>
            <person name="LaButti K."/>
            <person name="Riley R."/>
            <person name="Lipzen A."/>
            <person name="Clum A."/>
            <person name="Drula E."/>
            <person name="Henrissat B."/>
            <person name="Kohler A."/>
            <person name="Grigoriev I.V."/>
            <person name="Martin F.M."/>
            <person name="Hacquard S."/>
        </authorList>
    </citation>
    <scope>NUCLEOTIDE SEQUENCE</scope>
    <source>
        <strain evidence="1">MPI-CAGE-CH-0230</strain>
    </source>
</reference>
<dbReference type="AlphaFoldDB" id="A0A9P8Y8S3"/>
<keyword evidence="2" id="KW-1185">Reference proteome</keyword>
<dbReference type="EMBL" id="JAGTJQ010000004">
    <property type="protein sequence ID" value="KAH7032796.1"/>
    <property type="molecule type" value="Genomic_DNA"/>
</dbReference>
<protein>
    <submittedName>
        <fullName evidence="1">Uncharacterized protein</fullName>
    </submittedName>
</protein>
<evidence type="ECO:0000313" key="2">
    <source>
        <dbReference type="Proteomes" id="UP000756346"/>
    </source>
</evidence>
<proteinExistence type="predicted"/>
<evidence type="ECO:0000313" key="1">
    <source>
        <dbReference type="EMBL" id="KAH7032796.1"/>
    </source>
</evidence>
<comment type="caution">
    <text evidence="1">The sequence shown here is derived from an EMBL/GenBank/DDBJ whole genome shotgun (WGS) entry which is preliminary data.</text>
</comment>
<sequence>MRTPVARGSRVPPWPSLTCSLFIFLRFFFVFDSASRALCISSMALLKWAEGLKWCWQSRMTWAELMPMGLLMAKTPSTTHGLEEVAMLAILVKCVNVVKSGRPRRRATAMPLEQAAWGV</sequence>
<dbReference type="RefSeq" id="XP_046013628.1">
    <property type="nucleotide sequence ID" value="XM_046153502.1"/>
</dbReference>
<organism evidence="1 2">
    <name type="scientific">Microdochium trichocladiopsis</name>
    <dbReference type="NCBI Taxonomy" id="1682393"/>
    <lineage>
        <taxon>Eukaryota</taxon>
        <taxon>Fungi</taxon>
        <taxon>Dikarya</taxon>
        <taxon>Ascomycota</taxon>
        <taxon>Pezizomycotina</taxon>
        <taxon>Sordariomycetes</taxon>
        <taxon>Xylariomycetidae</taxon>
        <taxon>Xylariales</taxon>
        <taxon>Microdochiaceae</taxon>
        <taxon>Microdochium</taxon>
    </lineage>
</organism>
<accession>A0A9P8Y8S3</accession>
<dbReference type="GeneID" id="70183048"/>
<dbReference type="Proteomes" id="UP000756346">
    <property type="component" value="Unassembled WGS sequence"/>
</dbReference>
<gene>
    <name evidence="1" type="ORF">B0I36DRAFT_320057</name>
</gene>
<name>A0A9P8Y8S3_9PEZI</name>